<comment type="caution">
    <text evidence="2">The sequence shown here is derived from an EMBL/GenBank/DDBJ whole genome shotgun (WGS) entry which is preliminary data.</text>
</comment>
<accession>A0A016X0K5</accession>
<protein>
    <submittedName>
        <fullName evidence="2">Uncharacterized protein</fullName>
    </submittedName>
</protein>
<dbReference type="AlphaFoldDB" id="A0A016X0K5"/>
<proteinExistence type="predicted"/>
<dbReference type="Proteomes" id="UP000024635">
    <property type="component" value="Unassembled WGS sequence"/>
</dbReference>
<evidence type="ECO:0000313" key="2">
    <source>
        <dbReference type="EMBL" id="EYC45579.1"/>
    </source>
</evidence>
<gene>
    <name evidence="2" type="primary">Acey_s0423.g1210</name>
    <name evidence="2" type="ORF">Y032_0423g1210</name>
</gene>
<evidence type="ECO:0000313" key="3">
    <source>
        <dbReference type="Proteomes" id="UP000024635"/>
    </source>
</evidence>
<organism evidence="2 3">
    <name type="scientific">Ancylostoma ceylanicum</name>
    <dbReference type="NCBI Taxonomy" id="53326"/>
    <lineage>
        <taxon>Eukaryota</taxon>
        <taxon>Metazoa</taxon>
        <taxon>Ecdysozoa</taxon>
        <taxon>Nematoda</taxon>
        <taxon>Chromadorea</taxon>
        <taxon>Rhabditida</taxon>
        <taxon>Rhabditina</taxon>
        <taxon>Rhabditomorpha</taxon>
        <taxon>Strongyloidea</taxon>
        <taxon>Ancylostomatidae</taxon>
        <taxon>Ancylostomatinae</taxon>
        <taxon>Ancylostoma</taxon>
    </lineage>
</organism>
<name>A0A016X0K5_9BILA</name>
<feature type="region of interest" description="Disordered" evidence="1">
    <location>
        <begin position="1"/>
        <end position="22"/>
    </location>
</feature>
<reference evidence="3" key="1">
    <citation type="journal article" date="2015" name="Nat. Genet.">
        <title>The genome and transcriptome of the zoonotic hookworm Ancylostoma ceylanicum identify infection-specific gene families.</title>
        <authorList>
            <person name="Schwarz E.M."/>
            <person name="Hu Y."/>
            <person name="Antoshechkin I."/>
            <person name="Miller M.M."/>
            <person name="Sternberg P.W."/>
            <person name="Aroian R.V."/>
        </authorList>
    </citation>
    <scope>NUCLEOTIDE SEQUENCE</scope>
    <source>
        <strain evidence="3">HY135</strain>
    </source>
</reference>
<dbReference type="EMBL" id="JARK01000023">
    <property type="protein sequence ID" value="EYC45579.1"/>
    <property type="molecule type" value="Genomic_DNA"/>
</dbReference>
<evidence type="ECO:0000256" key="1">
    <source>
        <dbReference type="SAM" id="MobiDB-lite"/>
    </source>
</evidence>
<sequence>MGGRVQVPSPGQGSKVSARPERLQELHQRDLVASRTNQKQRLNNCSILLHGSRNDHVTTQFDDASLLCVS</sequence>
<keyword evidence="3" id="KW-1185">Reference proteome</keyword>